<organism evidence="2 3">
    <name type="scientific">Rhodococcus kronopolitis</name>
    <dbReference type="NCBI Taxonomy" id="1460226"/>
    <lineage>
        <taxon>Bacteria</taxon>
        <taxon>Bacillati</taxon>
        <taxon>Actinomycetota</taxon>
        <taxon>Actinomycetes</taxon>
        <taxon>Mycobacteriales</taxon>
        <taxon>Nocardiaceae</taxon>
        <taxon>Rhodococcus</taxon>
    </lineage>
</organism>
<evidence type="ECO:0000313" key="3">
    <source>
        <dbReference type="Proteomes" id="UP001595914"/>
    </source>
</evidence>
<reference evidence="3" key="1">
    <citation type="journal article" date="2019" name="Int. J. Syst. Evol. Microbiol.">
        <title>The Global Catalogue of Microorganisms (GCM) 10K type strain sequencing project: providing services to taxonomists for standard genome sequencing and annotation.</title>
        <authorList>
            <consortium name="The Broad Institute Genomics Platform"/>
            <consortium name="The Broad Institute Genome Sequencing Center for Infectious Disease"/>
            <person name="Wu L."/>
            <person name="Ma J."/>
        </authorList>
    </citation>
    <scope>NUCLEOTIDE SEQUENCE [LARGE SCALE GENOMIC DNA]</scope>
    <source>
        <strain evidence="3">CCUG 54520</strain>
    </source>
</reference>
<dbReference type="InterPro" id="IPR006311">
    <property type="entry name" value="TAT_signal"/>
</dbReference>
<dbReference type="PROSITE" id="PS51318">
    <property type="entry name" value="TAT"/>
    <property type="match status" value="1"/>
</dbReference>
<gene>
    <name evidence="2" type="ORF">ACFO6S_02130</name>
</gene>
<keyword evidence="3" id="KW-1185">Reference proteome</keyword>
<proteinExistence type="predicted"/>
<accession>A0ABV9FN63</accession>
<dbReference type="Proteomes" id="UP001595914">
    <property type="component" value="Unassembled WGS sequence"/>
</dbReference>
<comment type="caution">
    <text evidence="2">The sequence shown here is derived from an EMBL/GenBank/DDBJ whole genome shotgun (WGS) entry which is preliminary data.</text>
</comment>
<feature type="signal peptide" evidence="1">
    <location>
        <begin position="1"/>
        <end position="32"/>
    </location>
</feature>
<keyword evidence="1" id="KW-0732">Signal</keyword>
<evidence type="ECO:0000313" key="2">
    <source>
        <dbReference type="EMBL" id="MFC4602483.1"/>
    </source>
</evidence>
<name>A0ABV9FN63_9NOCA</name>
<dbReference type="EMBL" id="JBHSFO010000001">
    <property type="protein sequence ID" value="MFC4602483.1"/>
    <property type="molecule type" value="Genomic_DNA"/>
</dbReference>
<sequence length="229" mass="23804">MPPTRRHTVARLAVTAAATALLATGVTGIAAAQSAVTGSAADTTRATTTHDNLTVTHEIIGNSTGYVGDEVHYRTTVSATDGPARQVTGIDESIWDLVGCTGTWMTAESGTVTYTNDSGERVTESMRYDDWGNDYPAVGSWTVDPAAGTTVTYDTVHEFRNAREVGGVSIGCEWAGQAASPSNIKASLTVHSDGLEPLDWRPTGVTVTCALGCLAPSDPAGSMEAFFGS</sequence>
<evidence type="ECO:0000256" key="1">
    <source>
        <dbReference type="SAM" id="SignalP"/>
    </source>
</evidence>
<feature type="chain" id="PRO_5045298423" evidence="1">
    <location>
        <begin position="33"/>
        <end position="229"/>
    </location>
</feature>
<dbReference type="RefSeq" id="WP_378413652.1">
    <property type="nucleotide sequence ID" value="NZ_JBHSFO010000001.1"/>
</dbReference>
<protein>
    <submittedName>
        <fullName evidence="2">Uncharacterized protein</fullName>
    </submittedName>
</protein>